<evidence type="ECO:0000313" key="3">
    <source>
        <dbReference type="Proteomes" id="UP000263642"/>
    </source>
</evidence>
<dbReference type="EMBL" id="DQAY01000048">
    <property type="protein sequence ID" value="HCO22965.1"/>
    <property type="molecule type" value="Genomic_DNA"/>
</dbReference>
<keyword evidence="1" id="KW-0812">Transmembrane</keyword>
<dbReference type="AlphaFoldDB" id="A0A3D3R2E2"/>
<reference evidence="2 3" key="1">
    <citation type="journal article" date="2018" name="Nat. Biotechnol.">
        <title>A standardized bacterial taxonomy based on genome phylogeny substantially revises the tree of life.</title>
        <authorList>
            <person name="Parks D.H."/>
            <person name="Chuvochina M."/>
            <person name="Waite D.W."/>
            <person name="Rinke C."/>
            <person name="Skarshewski A."/>
            <person name="Chaumeil P.A."/>
            <person name="Hugenholtz P."/>
        </authorList>
    </citation>
    <scope>NUCLEOTIDE SEQUENCE [LARGE SCALE GENOMIC DNA]</scope>
    <source>
        <strain evidence="2">UBA9375</strain>
    </source>
</reference>
<name>A0A3D3R2E2_9PLAN</name>
<sequence>MKSSQTIIEVPATPEYVLEVLLDQSRRRMGALSCTHPDFIFVTLDSSLEQLFEACAFDCGDDIYYSTLDWFDLWGSRWFDVLFSTQAETARDFCELIASRTTMPFIPLVSICGKICQPASVFLVIRSLLQSVGADVNEIGPSTSLKEYTRSDTETFLGPIARLAPGALPDVEIDDGGKLRREMIKDLLHLPILIGFFFAPRFPALLIVCLVCYLIVNLELKGGEKAPNARVDFGELRTFLDLSELIARRAVFQA</sequence>
<evidence type="ECO:0000313" key="2">
    <source>
        <dbReference type="EMBL" id="HCO22965.1"/>
    </source>
</evidence>
<gene>
    <name evidence="2" type="ORF">DIT97_07870</name>
</gene>
<proteinExistence type="predicted"/>
<keyword evidence="1" id="KW-0472">Membrane</keyword>
<feature type="transmembrane region" description="Helical" evidence="1">
    <location>
        <begin position="187"/>
        <end position="216"/>
    </location>
</feature>
<protein>
    <submittedName>
        <fullName evidence="2">Uncharacterized protein</fullName>
    </submittedName>
</protein>
<accession>A0A3D3R2E2</accession>
<keyword evidence="1" id="KW-1133">Transmembrane helix</keyword>
<organism evidence="2 3">
    <name type="scientific">Gimesia maris</name>
    <dbReference type="NCBI Taxonomy" id="122"/>
    <lineage>
        <taxon>Bacteria</taxon>
        <taxon>Pseudomonadati</taxon>
        <taxon>Planctomycetota</taxon>
        <taxon>Planctomycetia</taxon>
        <taxon>Planctomycetales</taxon>
        <taxon>Planctomycetaceae</taxon>
        <taxon>Gimesia</taxon>
    </lineage>
</organism>
<evidence type="ECO:0000256" key="1">
    <source>
        <dbReference type="SAM" id="Phobius"/>
    </source>
</evidence>
<dbReference type="Proteomes" id="UP000263642">
    <property type="component" value="Unassembled WGS sequence"/>
</dbReference>
<comment type="caution">
    <text evidence="2">The sequence shown here is derived from an EMBL/GenBank/DDBJ whole genome shotgun (WGS) entry which is preliminary data.</text>
</comment>